<feature type="compositionally biased region" description="Polar residues" evidence="1">
    <location>
        <begin position="160"/>
        <end position="184"/>
    </location>
</feature>
<feature type="compositionally biased region" description="Basic and acidic residues" evidence="1">
    <location>
        <begin position="113"/>
        <end position="126"/>
    </location>
</feature>
<dbReference type="Proteomes" id="UP000012174">
    <property type="component" value="Unassembled WGS sequence"/>
</dbReference>
<evidence type="ECO:0000256" key="1">
    <source>
        <dbReference type="SAM" id="MobiDB-lite"/>
    </source>
</evidence>
<organism evidence="2 3">
    <name type="scientific">Eutypa lata (strain UCR-EL1)</name>
    <name type="common">Grapevine dieback disease fungus</name>
    <name type="synonym">Eutypa armeniacae</name>
    <dbReference type="NCBI Taxonomy" id="1287681"/>
    <lineage>
        <taxon>Eukaryota</taxon>
        <taxon>Fungi</taxon>
        <taxon>Dikarya</taxon>
        <taxon>Ascomycota</taxon>
        <taxon>Pezizomycotina</taxon>
        <taxon>Sordariomycetes</taxon>
        <taxon>Xylariomycetidae</taxon>
        <taxon>Xylariales</taxon>
        <taxon>Diatrypaceae</taxon>
        <taxon>Eutypa</taxon>
    </lineage>
</organism>
<feature type="compositionally biased region" description="Basic residues" evidence="1">
    <location>
        <begin position="83"/>
        <end position="92"/>
    </location>
</feature>
<keyword evidence="3" id="KW-1185">Reference proteome</keyword>
<feature type="compositionally biased region" description="Low complexity" evidence="1">
    <location>
        <begin position="40"/>
        <end position="51"/>
    </location>
</feature>
<feature type="compositionally biased region" description="Polar residues" evidence="1">
    <location>
        <begin position="407"/>
        <end position="418"/>
    </location>
</feature>
<reference evidence="3" key="1">
    <citation type="journal article" date="2013" name="Genome Announc.">
        <title>Draft genome sequence of the grapevine dieback fungus Eutypa lata UCR-EL1.</title>
        <authorList>
            <person name="Blanco-Ulate B."/>
            <person name="Rolshausen P.E."/>
            <person name="Cantu D."/>
        </authorList>
    </citation>
    <scope>NUCLEOTIDE SEQUENCE [LARGE SCALE GENOMIC DNA]</scope>
    <source>
        <strain evidence="3">UCR-EL1</strain>
    </source>
</reference>
<feature type="compositionally biased region" description="Basic and acidic residues" evidence="1">
    <location>
        <begin position="230"/>
        <end position="246"/>
    </location>
</feature>
<feature type="compositionally biased region" description="Polar residues" evidence="1">
    <location>
        <begin position="287"/>
        <end position="316"/>
    </location>
</feature>
<accession>M7T5R2</accession>
<dbReference type="EMBL" id="KB706933">
    <property type="protein sequence ID" value="EMR65136.1"/>
    <property type="molecule type" value="Genomic_DNA"/>
</dbReference>
<protein>
    <submittedName>
        <fullName evidence="2">Uncharacterized protein</fullName>
    </submittedName>
</protein>
<feature type="compositionally biased region" description="Polar residues" evidence="1">
    <location>
        <begin position="382"/>
        <end position="400"/>
    </location>
</feature>
<evidence type="ECO:0000313" key="2">
    <source>
        <dbReference type="EMBL" id="EMR65136.1"/>
    </source>
</evidence>
<sequence>MAFQEQQDNELEATNHCITDVASVTDLAPSAVLSLDSEAEQSSNNNNSQHAHVSDQLQGQNEPAAEEPSSLKTKELREVRPKMEKRKAQSYRRTRDVVWKAATVEDVDDSDDQEKRQSKYKSRDTTAEAGPSQSRKSKGKQVARDNSWVPIPSVVDHTSRATGSAEQTSSVGNTDNNATSQNKLATAPGDLRDSSSKPMQERWDCSELQRLFFETYGKGTQANNRKKGDKARGPSDTTADHARQERTGIQSQDQGPGLYARKFQRDTETEASVSDVTAPPAITVAGSTVDNLNVSSGGTPTDNTSANQANSESHQAGTALPSTPIPVRGQPLPSIVANSPTTTSATTSPTITTPDSAASLENAQAVPARTQGQISERERASQPASTSFVPRSTASSSNAQPAPIEHSTGSVPAISSRQAKPVAGGGGEPDAQRRTHHLTYPTYTLYTSAAAAQQGNSFIVVGTPVPDFRQQITWLLPSSHALSMLRPYNLLPGSGVLYPNLIGGGHGTYHTLNSIFAGSAYVGLSAHHYQVSGPVVTNNGYNMLYLAQSIAPCENGVVYML</sequence>
<proteinExistence type="predicted"/>
<feature type="region of interest" description="Disordered" evidence="1">
    <location>
        <begin position="218"/>
        <end position="258"/>
    </location>
</feature>
<dbReference type="AlphaFoldDB" id="M7T5R2"/>
<feature type="region of interest" description="Disordered" evidence="1">
    <location>
        <begin position="287"/>
        <end position="435"/>
    </location>
</feature>
<dbReference type="HOGENOM" id="CLU_485735_0_0_1"/>
<name>M7T5R2_EUTLA</name>
<feature type="compositionally biased region" description="Basic and acidic residues" evidence="1">
    <location>
        <begin position="72"/>
        <end position="82"/>
    </location>
</feature>
<feature type="compositionally biased region" description="Low complexity" evidence="1">
    <location>
        <begin position="339"/>
        <end position="359"/>
    </location>
</feature>
<feature type="compositionally biased region" description="Basic and acidic residues" evidence="1">
    <location>
        <begin position="190"/>
        <end position="202"/>
    </location>
</feature>
<feature type="region of interest" description="Disordered" evidence="1">
    <location>
        <begin position="34"/>
        <end position="202"/>
    </location>
</feature>
<dbReference type="KEGG" id="ela:UCREL1_7889"/>
<gene>
    <name evidence="2" type="ORF">UCREL1_7889</name>
</gene>
<evidence type="ECO:0000313" key="3">
    <source>
        <dbReference type="Proteomes" id="UP000012174"/>
    </source>
</evidence>